<dbReference type="Pfam" id="PF04196">
    <property type="entry name" value="Bunya_RdRp"/>
    <property type="match status" value="2"/>
</dbReference>
<accession>A0A0B5KTV6</accession>
<protein>
    <submittedName>
        <fullName evidence="2">RNA-dependent RNA polymerase</fullName>
    </submittedName>
</protein>
<reference evidence="2" key="2">
    <citation type="journal article" date="2015" name="Elife">
        <title>Unprecedented genomic diversity of RNA viruses in arthropods reveals the ancestry of negative-sense RNA viruses.</title>
        <authorList>
            <person name="Li C.X."/>
            <person name="Shi M."/>
            <person name="Tian J.H."/>
            <person name="Lin X.D."/>
            <person name="Kang Y.J."/>
            <person name="Chen L.J."/>
            <person name="Qin X.C."/>
            <person name="Xu J."/>
            <person name="Holmes E.C."/>
            <person name="Zhang Y.Z."/>
        </authorList>
    </citation>
    <scope>NUCLEOTIDE SEQUENCE</scope>
    <source>
        <strain evidence="2">BJDX-1</strain>
    </source>
</reference>
<dbReference type="GO" id="GO:0003968">
    <property type="term" value="F:RNA-directed RNA polymerase activity"/>
    <property type="evidence" value="ECO:0007669"/>
    <property type="project" value="UniProtKB-KW"/>
</dbReference>
<evidence type="ECO:0000259" key="1">
    <source>
        <dbReference type="PROSITE" id="PS50525"/>
    </source>
</evidence>
<dbReference type="PROSITE" id="PS50525">
    <property type="entry name" value="RDRP_SSRNA_NEG_SEG"/>
    <property type="match status" value="1"/>
</dbReference>
<gene>
    <name evidence="2" type="primary">L</name>
</gene>
<dbReference type="GO" id="GO:0039694">
    <property type="term" value="P:viral RNA genome replication"/>
    <property type="evidence" value="ECO:0007669"/>
    <property type="project" value="InterPro"/>
</dbReference>
<keyword evidence="2" id="KW-0548">Nucleotidyltransferase</keyword>
<keyword evidence="2" id="KW-0696">RNA-directed RNA polymerase</keyword>
<name>A0A0B5KTV6_9VIRU</name>
<keyword evidence="2" id="KW-0808">Transferase</keyword>
<proteinExistence type="predicted"/>
<organism evidence="2">
    <name type="scientific">Whenzhou Shrimp Virus 2</name>
    <dbReference type="NCBI Taxonomy" id="1608096"/>
    <lineage>
        <taxon>Viruses</taxon>
        <taxon>Riboviria</taxon>
    </lineage>
</organism>
<dbReference type="InterPro" id="IPR007322">
    <property type="entry name" value="RNA_pol_bunyavir"/>
</dbReference>
<reference evidence="2" key="1">
    <citation type="submission" date="2014-09" db="EMBL/GenBank/DDBJ databases">
        <authorList>
            <person name="Li C.-X."/>
            <person name="Shi M."/>
            <person name="Tian J.-H."/>
            <person name="Lin X.-D."/>
            <person name="Kang Y.-J."/>
            <person name="Qin X.-C."/>
            <person name="Chen L.-J."/>
            <person name="Xu J."/>
            <person name="Holmes E.C."/>
        </authorList>
    </citation>
    <scope>NUCLEOTIDE SEQUENCE</scope>
    <source>
        <strain evidence="2">BJDX-1</strain>
    </source>
</reference>
<sequence>MEDIIEVLHYLDERLYNEPLSSGGGWRMDLAEEVLLEVRDLEVGRRVTEEATHMKATEAEEVCERWEELRHDLLAARLLTGIFSTLQVDFSFSRILDDLYEKNIIEDREYDFDPRKVEELNKEVPVNQFMVSGFLTGNSIDRERLRRIVGLLFRKTPDNFIIERGSLILMDYASSFNPRLAINNKLAKYGNECRRFKMLLDAVGIEIDCSTSAIVADLINNQLLRGTEHGVEVIDLDWPEYFEVFGMNIRQLFRVSLSREEAEAFEPEEEEELETFYELGMREATERIIAGTGFNEWLEDLKQRSREPHLFERLYEMNSADSNISDRTSLPYILEPMVKELMSDLMAEAESMDNPFEVPSPEEIKRAFKNFHGRIRERNSKFLRTDDPKPNFHFAWPISSEVMESELGDTKRQVMINLLRGEQSDLLGDYPKVTLSMALIVLANLSQEEFRGYQEKGLVCDVKDEKDMEFVKEVRGHKFGVPKKSGKKKRNTVYLKKPGEDLEEIYSEAKIDMPDEDKAAEKAENAKQVKTGQPYIESLPFWDVKQRRLHEQNWKEEKSHLTIPLMKDNTDEDEDINWLCKTAAYRCLSDVSVLFKNIMFTAQTHRRNRFSIATGPSPYQAALVLPGEDLQSSNGVSFCHIYKRRRGQEVISGLREKTLCTLEDGHLYRTQTVRLDKVRLKSLSTSFPKFVILFKVLVNLIEKRRVKEKKFGRDKEEIYIMACEMAFYSVTNVNINTSSLMDNVRYLVLGAAADYSGASAFIEDKMEVAIKTTFQMHLYDRTLKLLSKMHGSKLEEGIEGIEGAYFGNFWGLTGDDIYSDLVDVIQESYAIFFSVEKGMHNKFHNMVSIHKTAFDYQQKVEGVKDFINLDISRGASFTFNPKVLMLSSFMTNSFSSKVINRVRRRFNVSERPFKHPLTINTMSSLKKCAAENRGRKELDLKDMDAMFRRDVDMEEEDENVRLNNAIPYELRGTFEYVDKELQYKKQKKLRGDALKRALKSMNWVDYIDAGSRPVLDEAVRLMRSPDHSANGDAKLNYHIANKLMMDKTMEMSLDKSLQQLALVPNTRIARVVPKMQRTQKDREIYLVSIQYKTSLYFIEHFMKQVNKEVEEEWITIPGDQKFVELFKDREGGEGHSKITGDCSKFSAEDNQDKFIFNIVANSCLTRSEKTLFFVILYLYTKKRLLLSDDMCSYLRNMSASEAGCIHENPFFGLTDGLKRNYAILNKNWLQGQLNYLSSNVHACCARLIKKTSETHQQSRVSYAVHSDDFKVNIKHGPNFDISTFLCLLDLVMNLHTLKLNYKKSSVHKDYLEMVSQIIYHGEARPSWVKSLISVVSALPYTGFEQDRDATVSKVATALSNGCPPSVASVALRYIMEETSRVYSMHKTGANSVLRIFNKSNQEVPTFLGGWGNEDTFALSALGSKAHDVTLLVDFLKGVYSGMELNMVFKRSFPLFEDFIGDIKRVLEMYPELAEILRGSWLLKVFSKRLSLIPNEAVEDWDDMATVGGLFRFKRFVNAKMKYLSWLYQMYPDDEGWTELKKDWMLKNPSYSIVKPQTDKDLLIYYRILLDNSAFLRSYTNQSQEQLLINRVRSSKDKIMSLPVKDLTIHESAASKSGIMSGDMVTIKEGLEWFRDLDENITNDDIVRVVTVWLISNTRVPTWLNVITQTTTTSALYYKQSVPRRMPKPEGKRVYSAPVTTMLQYLYDIENFRKDGKELIVNDAVKADLSFISKTVKEIFGDIAQVDLWKNLRLLVKFLTADDSHKIYMMPTTNIGALSNMMSQIYRSSKNDFFMVGGETMSMIVSGDSIGKKDNQTIACNLCKRLSEIYPHSENDRFFPFLKDLLNRVYIGDEKAISILTESPRHSSKNFKIWHYILTGEDLGISEEDYDRSHIAVKKEQIYDESLKGYRGPFVVVGTIRRGQLVTQAQMEGVDQYVTDLSYTGSRWHAALILTDINHFVQKKWKLSLNFNNLIVEAEPEGFIIIKKVITLNNKKNFSDYLGLQVRQKEGKEILRQIRKSVAGRSSVKISYSNMTHQIIETHFVAGKNLRGHCTVPEGNLEFPVTVVWKGVVTEANCNARICIEEGLLDYKNLSESLKSRRWAKAIFSGSVIISEETYKESNLKPTLSLVETSEHIDLDSILNELGLKNITLPNGVLEQFTHRVSKLGLDLIQISTVVTSGDAKVDWVLEDDMDSEEVIGDFKKLLRKKKITEDDMHLMKRLANHLNLDYEDSEVSSSIKS</sequence>
<evidence type="ECO:0000313" key="2">
    <source>
        <dbReference type="EMBL" id="AJG39257.1"/>
    </source>
</evidence>
<dbReference type="EMBL" id="KM817687">
    <property type="protein sequence ID" value="AJG39257.1"/>
    <property type="molecule type" value="Viral_cRNA"/>
</dbReference>
<dbReference type="InterPro" id="IPR007099">
    <property type="entry name" value="RNA-dir_pol_NSvirus"/>
</dbReference>
<dbReference type="GO" id="GO:0006351">
    <property type="term" value="P:DNA-templated transcription"/>
    <property type="evidence" value="ECO:0007669"/>
    <property type="project" value="InterPro"/>
</dbReference>
<feature type="domain" description="RdRp catalytic" evidence="1">
    <location>
        <begin position="1119"/>
        <end position="1305"/>
    </location>
</feature>